<name>A0ABS1D803_9PROT</name>
<evidence type="ECO:0000313" key="1">
    <source>
        <dbReference type="EMBL" id="MBK1662192.1"/>
    </source>
</evidence>
<dbReference type="Proteomes" id="UP000697995">
    <property type="component" value="Unassembled WGS sequence"/>
</dbReference>
<dbReference type="RefSeq" id="WP_133223263.1">
    <property type="nucleotide sequence ID" value="NZ_NRSG01000477.1"/>
</dbReference>
<dbReference type="EMBL" id="NRSG01000477">
    <property type="protein sequence ID" value="MBK1662192.1"/>
    <property type="molecule type" value="Genomic_DNA"/>
</dbReference>
<sequence>MLRRRTAATLAALLLAALGWWLAGLALPLLGAEALDLPARAAAVVLVLGGYEAWLARVAEGHARPGA</sequence>
<evidence type="ECO:0000313" key="2">
    <source>
        <dbReference type="Proteomes" id="UP000697995"/>
    </source>
</evidence>
<comment type="caution">
    <text evidence="1">The sequence shown here is derived from an EMBL/GenBank/DDBJ whole genome shotgun (WGS) entry which is preliminary data.</text>
</comment>
<keyword evidence="2" id="KW-1185">Reference proteome</keyword>
<accession>A0ABS1D803</accession>
<organism evidence="1 2">
    <name type="scientific">Paracraurococcus ruber</name>
    <dbReference type="NCBI Taxonomy" id="77675"/>
    <lineage>
        <taxon>Bacteria</taxon>
        <taxon>Pseudomonadati</taxon>
        <taxon>Pseudomonadota</taxon>
        <taxon>Alphaproteobacteria</taxon>
        <taxon>Acetobacterales</taxon>
        <taxon>Roseomonadaceae</taxon>
        <taxon>Paracraurococcus</taxon>
    </lineage>
</organism>
<proteinExistence type="predicted"/>
<reference evidence="1 2" key="1">
    <citation type="journal article" date="2020" name="Microorganisms">
        <title>Osmotic Adaptation and Compatible Solute Biosynthesis of Phototrophic Bacteria as Revealed from Genome Analyses.</title>
        <authorList>
            <person name="Imhoff J.F."/>
            <person name="Rahn T."/>
            <person name="Kunzel S."/>
            <person name="Keller A."/>
            <person name="Neulinger S.C."/>
        </authorList>
    </citation>
    <scope>NUCLEOTIDE SEQUENCE [LARGE SCALE GENOMIC DNA]</scope>
    <source>
        <strain evidence="1 2">DSM 15382</strain>
    </source>
</reference>
<gene>
    <name evidence="1" type="ORF">CKO45_28815</name>
</gene>
<protein>
    <submittedName>
        <fullName evidence="1">Uncharacterized protein</fullName>
    </submittedName>
</protein>